<keyword evidence="10" id="KW-0472">Membrane</keyword>
<dbReference type="EC" id="2.3.2.27" evidence="4"/>
<dbReference type="GO" id="GO:0008270">
    <property type="term" value="F:zinc ion binding"/>
    <property type="evidence" value="ECO:0007669"/>
    <property type="project" value="UniProtKB-KW"/>
</dbReference>
<dbReference type="Gene3D" id="3.30.40.10">
    <property type="entry name" value="Zinc/RING finger domain, C3HC4 (zinc finger)"/>
    <property type="match status" value="1"/>
</dbReference>
<organism evidence="14 15">
    <name type="scientific">Raphidocelis subcapitata</name>
    <dbReference type="NCBI Taxonomy" id="307507"/>
    <lineage>
        <taxon>Eukaryota</taxon>
        <taxon>Viridiplantae</taxon>
        <taxon>Chlorophyta</taxon>
        <taxon>core chlorophytes</taxon>
        <taxon>Chlorophyceae</taxon>
        <taxon>CS clade</taxon>
        <taxon>Sphaeropleales</taxon>
        <taxon>Selenastraceae</taxon>
        <taxon>Raphidocelis</taxon>
    </lineage>
</organism>
<dbReference type="GO" id="GO:0005783">
    <property type="term" value="C:endoplasmic reticulum"/>
    <property type="evidence" value="ECO:0007669"/>
    <property type="project" value="InterPro"/>
</dbReference>
<evidence type="ECO:0000256" key="8">
    <source>
        <dbReference type="ARBA" id="ARBA00022786"/>
    </source>
</evidence>
<evidence type="ECO:0000256" key="7">
    <source>
        <dbReference type="ARBA" id="ARBA00022771"/>
    </source>
</evidence>
<dbReference type="PANTHER" id="PTHR12313">
    <property type="entry name" value="E3 UBIQUITIN-PROTEIN LIGASE RNF5-RELATED"/>
    <property type="match status" value="1"/>
</dbReference>
<dbReference type="AlphaFoldDB" id="A0A2V0PIL9"/>
<dbReference type="GO" id="GO:0006511">
    <property type="term" value="P:ubiquitin-dependent protein catabolic process"/>
    <property type="evidence" value="ECO:0007669"/>
    <property type="project" value="InterPro"/>
</dbReference>
<dbReference type="InterPro" id="IPR017907">
    <property type="entry name" value="Znf_RING_CS"/>
</dbReference>
<evidence type="ECO:0000313" key="15">
    <source>
        <dbReference type="Proteomes" id="UP000247498"/>
    </source>
</evidence>
<name>A0A2V0PIL9_9CHLO</name>
<dbReference type="InterPro" id="IPR027370">
    <property type="entry name" value="Znf-RING_euk"/>
</dbReference>
<dbReference type="Proteomes" id="UP000247498">
    <property type="component" value="Unassembled WGS sequence"/>
</dbReference>
<dbReference type="SUPFAM" id="SSF57850">
    <property type="entry name" value="RING/U-box"/>
    <property type="match status" value="1"/>
</dbReference>
<evidence type="ECO:0000256" key="9">
    <source>
        <dbReference type="ARBA" id="ARBA00022833"/>
    </source>
</evidence>
<dbReference type="PROSITE" id="PS00518">
    <property type="entry name" value="ZF_RING_1"/>
    <property type="match status" value="1"/>
</dbReference>
<proteinExistence type="predicted"/>
<comment type="subcellular location">
    <subcellularLocation>
        <location evidence="2">Endomembrane system</location>
    </subcellularLocation>
</comment>
<evidence type="ECO:0000256" key="12">
    <source>
        <dbReference type="SAM" id="MobiDB-lite"/>
    </source>
</evidence>
<dbReference type="OrthoDB" id="6270329at2759"/>
<dbReference type="InterPro" id="IPR001841">
    <property type="entry name" value="Znf_RING"/>
</dbReference>
<protein>
    <recommendedName>
        <fullName evidence="4">RING-type E3 ubiquitin transferase</fullName>
        <ecNumber evidence="4">2.3.2.27</ecNumber>
    </recommendedName>
</protein>
<keyword evidence="6" id="KW-0479">Metal-binding</keyword>
<dbReference type="PROSITE" id="PS50089">
    <property type="entry name" value="ZF_RING_2"/>
    <property type="match status" value="1"/>
</dbReference>
<comment type="caution">
    <text evidence="14">The sequence shown here is derived from an EMBL/GenBank/DDBJ whole genome shotgun (WGS) entry which is preliminary data.</text>
</comment>
<evidence type="ECO:0000256" key="1">
    <source>
        <dbReference type="ARBA" id="ARBA00000900"/>
    </source>
</evidence>
<comment type="pathway">
    <text evidence="3">Protein modification; protein ubiquitination.</text>
</comment>
<keyword evidence="7 11" id="KW-0863">Zinc-finger</keyword>
<dbReference type="InterPro" id="IPR013083">
    <property type="entry name" value="Znf_RING/FYVE/PHD"/>
</dbReference>
<dbReference type="EMBL" id="BDRX01000137">
    <property type="protein sequence ID" value="GBF98872.1"/>
    <property type="molecule type" value="Genomic_DNA"/>
</dbReference>
<dbReference type="InterPro" id="IPR045103">
    <property type="entry name" value="RNF5/RNF185-like"/>
</dbReference>
<evidence type="ECO:0000256" key="10">
    <source>
        <dbReference type="ARBA" id="ARBA00023136"/>
    </source>
</evidence>
<dbReference type="GO" id="GO:0061630">
    <property type="term" value="F:ubiquitin protein ligase activity"/>
    <property type="evidence" value="ECO:0007669"/>
    <property type="project" value="UniProtKB-EC"/>
</dbReference>
<reference evidence="14 15" key="1">
    <citation type="journal article" date="2018" name="Sci. Rep.">
        <title>Raphidocelis subcapitata (=Pseudokirchneriella subcapitata) provides an insight into genome evolution and environmental adaptations in the Sphaeropleales.</title>
        <authorList>
            <person name="Suzuki S."/>
            <person name="Yamaguchi H."/>
            <person name="Nakajima N."/>
            <person name="Kawachi M."/>
        </authorList>
    </citation>
    <scope>NUCLEOTIDE SEQUENCE [LARGE SCALE GENOMIC DNA]</scope>
    <source>
        <strain evidence="14 15">NIES-35</strain>
    </source>
</reference>
<dbReference type="Pfam" id="PF13445">
    <property type="entry name" value="zf-RING_UBOX"/>
    <property type="match status" value="1"/>
</dbReference>
<keyword evidence="9" id="KW-0862">Zinc</keyword>
<dbReference type="STRING" id="307507.A0A2V0PIL9"/>
<dbReference type="GO" id="GO:0016567">
    <property type="term" value="P:protein ubiquitination"/>
    <property type="evidence" value="ECO:0007669"/>
    <property type="project" value="UniProtKB-UniPathway"/>
</dbReference>
<evidence type="ECO:0000259" key="13">
    <source>
        <dbReference type="PROSITE" id="PS50089"/>
    </source>
</evidence>
<keyword evidence="8" id="KW-0833">Ubl conjugation pathway</keyword>
<evidence type="ECO:0000256" key="4">
    <source>
        <dbReference type="ARBA" id="ARBA00012483"/>
    </source>
</evidence>
<feature type="region of interest" description="Disordered" evidence="12">
    <location>
        <begin position="102"/>
        <end position="122"/>
    </location>
</feature>
<dbReference type="SMART" id="SM00184">
    <property type="entry name" value="RING"/>
    <property type="match status" value="1"/>
</dbReference>
<gene>
    <name evidence="14" type="ORF">Rsub_11476</name>
</gene>
<comment type="catalytic activity">
    <reaction evidence="1">
        <text>S-ubiquitinyl-[E2 ubiquitin-conjugating enzyme]-L-cysteine + [acceptor protein]-L-lysine = [E2 ubiquitin-conjugating enzyme]-L-cysteine + N(6)-ubiquitinyl-[acceptor protein]-L-lysine.</text>
        <dbReference type="EC" id="2.3.2.27"/>
    </reaction>
</comment>
<evidence type="ECO:0000256" key="5">
    <source>
        <dbReference type="ARBA" id="ARBA00022679"/>
    </source>
</evidence>
<evidence type="ECO:0000256" key="6">
    <source>
        <dbReference type="ARBA" id="ARBA00022723"/>
    </source>
</evidence>
<evidence type="ECO:0000313" key="14">
    <source>
        <dbReference type="EMBL" id="GBF98872.1"/>
    </source>
</evidence>
<accession>A0A2V0PIL9</accession>
<keyword evidence="5" id="KW-0808">Transferase</keyword>
<feature type="domain" description="RING-type" evidence="13">
    <location>
        <begin position="33"/>
        <end position="74"/>
    </location>
</feature>
<dbReference type="UniPathway" id="UPA00143"/>
<dbReference type="InParanoid" id="A0A2V0PIL9"/>
<keyword evidence="15" id="KW-1185">Reference proteome</keyword>
<evidence type="ECO:0000256" key="2">
    <source>
        <dbReference type="ARBA" id="ARBA00004308"/>
    </source>
</evidence>
<evidence type="ECO:0000256" key="11">
    <source>
        <dbReference type="PROSITE-ProRule" id="PRU00175"/>
    </source>
</evidence>
<sequence>MAEVSQPVAVEAKSRCDVCVGTELDDDATAFECNICLDLSKEPVVTLCGHLFCWPCLYRWMQVQSYTRACPVCKAGVEVDKVIPIYGRGSDFDPRQAEAVKVQPVPPRPAGQRPTAVAPGAAPGGQQGVLPALFGFQLGPGQGYVEALTPEQQHQAFLSRLLLMLGSFVIMCLLLF</sequence>
<dbReference type="FunCoup" id="A0A2V0PIL9">
    <property type="interactions" value="1331"/>
</dbReference>
<evidence type="ECO:0000256" key="3">
    <source>
        <dbReference type="ARBA" id="ARBA00004906"/>
    </source>
</evidence>